<keyword evidence="3" id="KW-1185">Reference proteome</keyword>
<reference evidence="2" key="1">
    <citation type="submission" date="2023-07" db="EMBL/GenBank/DDBJ databases">
        <title>Wenyingzhuangia sp. chi5 genome sequencing and assembly.</title>
        <authorList>
            <person name="Park S."/>
        </authorList>
    </citation>
    <scope>NUCLEOTIDE SEQUENCE</scope>
    <source>
        <strain evidence="2">Chi5</strain>
    </source>
</reference>
<proteinExistence type="predicted"/>
<sequence>MYYIKELKKLNNDISDLSKNKSLSTFILFYLSFPYTLYKLKTWTSRYLYDTIETNEYDELRKHILKNKLLKTNIINYFSQVNEIIVKIRKEYWNDHIENILLLRQRTPTLNIAKNSNFTAVIVETRKHPHFKVVVENVILNTQHLGVCLQVYHGTENEVFVKDCLKEHSNIKFINLNVENLDIEAYNKIMLSKKFYQNIDSEHILVFQTDVITFKPLDKQFLAYDYIGAPWKKEFHHKYNAEVGNGGLSIRSKKAMLNVLEQNIVREKFIPEDLYLSRILTEQHFKIAPFKIALEFATEDVFNPNAFGCHKSWELIKMNELKILLK</sequence>
<dbReference type="EMBL" id="JAUMIT010000001">
    <property type="protein sequence ID" value="MDO3693452.1"/>
    <property type="molecule type" value="Genomic_DNA"/>
</dbReference>
<evidence type="ECO:0000313" key="2">
    <source>
        <dbReference type="EMBL" id="MDO3693452.1"/>
    </source>
</evidence>
<organism evidence="2 3">
    <name type="scientific">Wenyingzhuangia gilva</name>
    <dbReference type="NCBI Taxonomy" id="3057677"/>
    <lineage>
        <taxon>Bacteria</taxon>
        <taxon>Pseudomonadati</taxon>
        <taxon>Bacteroidota</taxon>
        <taxon>Flavobacteriia</taxon>
        <taxon>Flavobacteriales</taxon>
        <taxon>Flavobacteriaceae</taxon>
        <taxon>Wenyingzhuangia</taxon>
    </lineage>
</organism>
<evidence type="ECO:0000313" key="3">
    <source>
        <dbReference type="Proteomes" id="UP001168642"/>
    </source>
</evidence>
<dbReference type="Proteomes" id="UP001168642">
    <property type="component" value="Unassembled WGS sequence"/>
</dbReference>
<protein>
    <submittedName>
        <fullName evidence="2">DUF5672 family protein</fullName>
    </submittedName>
</protein>
<accession>A0ABT8VNB9</accession>
<name>A0ABT8VNB9_9FLAO</name>
<feature type="domain" description="DUF5672" evidence="1">
    <location>
        <begin position="172"/>
        <end position="310"/>
    </location>
</feature>
<evidence type="ECO:0000259" key="1">
    <source>
        <dbReference type="Pfam" id="PF18922"/>
    </source>
</evidence>
<comment type="caution">
    <text evidence="2">The sequence shown here is derived from an EMBL/GenBank/DDBJ whole genome shotgun (WGS) entry which is preliminary data.</text>
</comment>
<gene>
    <name evidence="2" type="ORF">QVZ41_01145</name>
</gene>
<dbReference type="InterPro" id="IPR043729">
    <property type="entry name" value="DUF5672"/>
</dbReference>
<dbReference type="RefSeq" id="WP_302882721.1">
    <property type="nucleotide sequence ID" value="NZ_JAUMIT010000001.1"/>
</dbReference>
<dbReference type="Pfam" id="PF18922">
    <property type="entry name" value="DUF5672"/>
    <property type="match status" value="1"/>
</dbReference>